<accession>A0A2Z5ZF28</accession>
<gene>
    <name evidence="1" type="ORF">AcetOrient_orf01250</name>
</gene>
<organism evidence="1 2">
    <name type="scientific">Acetobacter orientalis</name>
    <dbReference type="NCBI Taxonomy" id="146474"/>
    <lineage>
        <taxon>Bacteria</taxon>
        <taxon>Pseudomonadati</taxon>
        <taxon>Pseudomonadota</taxon>
        <taxon>Alphaproteobacteria</taxon>
        <taxon>Acetobacterales</taxon>
        <taxon>Acetobacteraceae</taxon>
        <taxon>Acetobacter</taxon>
    </lineage>
</organism>
<sequence length="38" mass="4153">MAATRMGGAMRPLPLSVKAEKQNSWRTTPYSAGITIFL</sequence>
<name>A0A2Z5ZF28_9PROT</name>
<protein>
    <submittedName>
        <fullName evidence="1">NADH-quinone oxidoreductase subunit G</fullName>
    </submittedName>
</protein>
<evidence type="ECO:0000313" key="1">
    <source>
        <dbReference type="EMBL" id="BBC79203.1"/>
    </source>
</evidence>
<dbReference type="EMBL" id="AP018515">
    <property type="protein sequence ID" value="BBC79203.1"/>
    <property type="molecule type" value="Genomic_DNA"/>
</dbReference>
<dbReference type="Proteomes" id="UP000270034">
    <property type="component" value="Chromosome"/>
</dbReference>
<reference evidence="1 2" key="1">
    <citation type="submission" date="2018-02" db="EMBL/GenBank/DDBJ databases">
        <title>Acetobacter orientalis genome.</title>
        <authorList>
            <person name="Nakashima N."/>
            <person name="Tamura T."/>
        </authorList>
    </citation>
    <scope>NUCLEOTIDE SEQUENCE [LARGE SCALE GENOMIC DNA]</scope>
    <source>
        <strain evidence="1 2">FAN1</strain>
    </source>
</reference>
<dbReference type="AlphaFoldDB" id="A0A2Z5ZF28"/>
<dbReference type="KEGG" id="aot:AcetOri_orf01250"/>
<proteinExistence type="predicted"/>
<evidence type="ECO:0000313" key="2">
    <source>
        <dbReference type="Proteomes" id="UP000270034"/>
    </source>
</evidence>